<evidence type="ECO:0000313" key="4">
    <source>
        <dbReference type="Proteomes" id="UP000293331"/>
    </source>
</evidence>
<evidence type="ECO:0000313" key="3">
    <source>
        <dbReference type="EMBL" id="RYU85869.1"/>
    </source>
</evidence>
<dbReference type="SUPFAM" id="SSF82771">
    <property type="entry name" value="GIY-YIG endonuclease"/>
    <property type="match status" value="1"/>
</dbReference>
<dbReference type="Pfam" id="PF01541">
    <property type="entry name" value="GIY-YIG"/>
    <property type="match status" value="1"/>
</dbReference>
<dbReference type="Gene3D" id="3.40.1440.10">
    <property type="entry name" value="GIY-YIG endonuclease"/>
    <property type="match status" value="1"/>
</dbReference>
<dbReference type="RefSeq" id="WP_129878209.1">
    <property type="nucleotide sequence ID" value="NZ_SEWG01000011.1"/>
</dbReference>
<dbReference type="InterPro" id="IPR050190">
    <property type="entry name" value="UPF0213_domain"/>
</dbReference>
<dbReference type="Proteomes" id="UP000293331">
    <property type="component" value="Unassembled WGS sequence"/>
</dbReference>
<dbReference type="AlphaFoldDB" id="A0A4Q5LIA9"/>
<sequence length="117" mass="14260">MKQHNYYTYILTNYNKTVLYTGVTNDIEKRLYEHYFGLNQESSFTSKYKCFYLLWYERYQYVNHAIEREKEIKGWTRAKKIYLIAQENPNWTFLNTDIMEWPPINTHTEYGGTLVGD</sequence>
<feature type="domain" description="GIY-YIG" evidence="2">
    <location>
        <begin position="4"/>
        <end position="82"/>
    </location>
</feature>
<protein>
    <submittedName>
        <fullName evidence="3">GIY-YIG nuclease family protein</fullName>
    </submittedName>
</protein>
<comment type="similarity">
    <text evidence="1">Belongs to the UPF0213 family.</text>
</comment>
<dbReference type="CDD" id="cd10448">
    <property type="entry name" value="GIY-YIG_unchar_3"/>
    <property type="match status" value="1"/>
</dbReference>
<dbReference type="EMBL" id="SEWG01000011">
    <property type="protein sequence ID" value="RYU85869.1"/>
    <property type="molecule type" value="Genomic_DNA"/>
</dbReference>
<dbReference type="InterPro" id="IPR035901">
    <property type="entry name" value="GIY-YIG_endonuc_sf"/>
</dbReference>
<proteinExistence type="inferred from homology"/>
<dbReference type="PANTHER" id="PTHR34477">
    <property type="entry name" value="UPF0213 PROTEIN YHBQ"/>
    <property type="match status" value="1"/>
</dbReference>
<dbReference type="InterPro" id="IPR000305">
    <property type="entry name" value="GIY-YIG_endonuc"/>
</dbReference>
<organism evidence="3 4">
    <name type="scientific">Mucilaginibacter terrigena</name>
    <dbReference type="NCBI Taxonomy" id="2492395"/>
    <lineage>
        <taxon>Bacteria</taxon>
        <taxon>Pseudomonadati</taxon>
        <taxon>Bacteroidota</taxon>
        <taxon>Sphingobacteriia</taxon>
        <taxon>Sphingobacteriales</taxon>
        <taxon>Sphingobacteriaceae</taxon>
        <taxon>Mucilaginibacter</taxon>
    </lineage>
</organism>
<dbReference type="PROSITE" id="PS50164">
    <property type="entry name" value="GIY_YIG"/>
    <property type="match status" value="1"/>
</dbReference>
<name>A0A4Q5LIA9_9SPHI</name>
<reference evidence="3 4" key="1">
    <citation type="submission" date="2019-02" db="EMBL/GenBank/DDBJ databases">
        <title>Bacterial novel species Mucilaginibacter sp. 17JY9-4 isolated from soil.</title>
        <authorList>
            <person name="Jung H.-Y."/>
        </authorList>
    </citation>
    <scope>NUCLEOTIDE SEQUENCE [LARGE SCALE GENOMIC DNA]</scope>
    <source>
        <strain evidence="3 4">17JY9-4</strain>
    </source>
</reference>
<comment type="caution">
    <text evidence="3">The sequence shown here is derived from an EMBL/GenBank/DDBJ whole genome shotgun (WGS) entry which is preliminary data.</text>
</comment>
<evidence type="ECO:0000259" key="2">
    <source>
        <dbReference type="PROSITE" id="PS50164"/>
    </source>
</evidence>
<keyword evidence="4" id="KW-1185">Reference proteome</keyword>
<dbReference type="OrthoDB" id="1495241at2"/>
<gene>
    <name evidence="3" type="ORF">EWM62_18710</name>
</gene>
<accession>A0A4Q5LIA9</accession>
<evidence type="ECO:0000256" key="1">
    <source>
        <dbReference type="ARBA" id="ARBA00007435"/>
    </source>
</evidence>
<dbReference type="PANTHER" id="PTHR34477:SF5">
    <property type="entry name" value="BSL5627 PROTEIN"/>
    <property type="match status" value="1"/>
</dbReference>